<dbReference type="NCBIfam" id="TIGR00050">
    <property type="entry name" value="rRNA_methyl_1"/>
    <property type="match status" value="1"/>
</dbReference>
<comment type="subcellular location">
    <subcellularLocation>
        <location evidence="5">Cytoplasm</location>
    </subcellularLocation>
</comment>
<comment type="subunit">
    <text evidence="5">Homodimer.</text>
</comment>
<dbReference type="GO" id="GO:0003723">
    <property type="term" value="F:RNA binding"/>
    <property type="evidence" value="ECO:0007669"/>
    <property type="project" value="InterPro"/>
</dbReference>
<dbReference type="Gene3D" id="3.40.1280.10">
    <property type="match status" value="1"/>
</dbReference>
<dbReference type="Proteomes" id="UP000283087">
    <property type="component" value="Unassembled WGS sequence"/>
</dbReference>
<dbReference type="InterPro" id="IPR029028">
    <property type="entry name" value="Alpha/beta_knot_MTases"/>
</dbReference>
<dbReference type="EC" id="2.1.1.200" evidence="5"/>
<comment type="catalytic activity">
    <reaction evidence="5">
        <text>uridine(32) in tRNA + S-adenosyl-L-methionine = 2'-O-methyluridine(32) in tRNA + S-adenosyl-L-homocysteine + H(+)</text>
        <dbReference type="Rhea" id="RHEA:42936"/>
        <dbReference type="Rhea" id="RHEA-COMP:10107"/>
        <dbReference type="Rhea" id="RHEA-COMP:10290"/>
        <dbReference type="ChEBI" id="CHEBI:15378"/>
        <dbReference type="ChEBI" id="CHEBI:57856"/>
        <dbReference type="ChEBI" id="CHEBI:59789"/>
        <dbReference type="ChEBI" id="CHEBI:65315"/>
        <dbReference type="ChEBI" id="CHEBI:74478"/>
        <dbReference type="EC" id="2.1.1.200"/>
    </reaction>
</comment>
<name>A0A430KW28_9GAMM</name>
<evidence type="ECO:0000256" key="4">
    <source>
        <dbReference type="ARBA" id="ARBA00022691"/>
    </source>
</evidence>
<keyword evidence="3 7" id="KW-0808">Transferase</keyword>
<dbReference type="Gene3D" id="1.10.8.590">
    <property type="match status" value="1"/>
</dbReference>
<evidence type="ECO:0000313" key="7">
    <source>
        <dbReference type="EMBL" id="RTE67699.1"/>
    </source>
</evidence>
<dbReference type="NCBIfam" id="NF011694">
    <property type="entry name" value="PRK15114.1"/>
    <property type="match status" value="1"/>
</dbReference>
<dbReference type="GO" id="GO:0106339">
    <property type="term" value="F:tRNA (cytidine(32)-2'-O)-methyltransferase activity"/>
    <property type="evidence" value="ECO:0007669"/>
    <property type="project" value="RHEA"/>
</dbReference>
<evidence type="ECO:0000256" key="1">
    <source>
        <dbReference type="ARBA" id="ARBA00007228"/>
    </source>
</evidence>
<dbReference type="PIRSF" id="PIRSF004808">
    <property type="entry name" value="LasT"/>
    <property type="match status" value="1"/>
</dbReference>
<dbReference type="RefSeq" id="WP_126156909.1">
    <property type="nucleotide sequence ID" value="NZ_RQXW01000001.1"/>
</dbReference>
<dbReference type="CDD" id="cd18093">
    <property type="entry name" value="SpoU-like_TrmJ"/>
    <property type="match status" value="1"/>
</dbReference>
<accession>A0A430KW28</accession>
<evidence type="ECO:0000256" key="2">
    <source>
        <dbReference type="ARBA" id="ARBA00022603"/>
    </source>
</evidence>
<dbReference type="OrthoDB" id="9806346at2"/>
<comment type="catalytic activity">
    <reaction evidence="5">
        <text>cytidine(32) in tRNA + S-adenosyl-L-methionine = 2'-O-methylcytidine(32) in tRNA + S-adenosyl-L-homocysteine + H(+)</text>
        <dbReference type="Rhea" id="RHEA:42932"/>
        <dbReference type="Rhea" id="RHEA-COMP:10288"/>
        <dbReference type="Rhea" id="RHEA-COMP:10289"/>
        <dbReference type="ChEBI" id="CHEBI:15378"/>
        <dbReference type="ChEBI" id="CHEBI:57856"/>
        <dbReference type="ChEBI" id="CHEBI:59789"/>
        <dbReference type="ChEBI" id="CHEBI:74495"/>
        <dbReference type="ChEBI" id="CHEBI:82748"/>
        <dbReference type="EC" id="2.1.1.200"/>
    </reaction>
</comment>
<dbReference type="GO" id="GO:0005829">
    <property type="term" value="C:cytosol"/>
    <property type="evidence" value="ECO:0007669"/>
    <property type="project" value="TreeGrafter"/>
</dbReference>
<dbReference type="SUPFAM" id="SSF75217">
    <property type="entry name" value="alpha/beta knot"/>
    <property type="match status" value="1"/>
</dbReference>
<dbReference type="PANTHER" id="PTHR42786">
    <property type="entry name" value="TRNA/RRNA METHYLTRANSFERASE"/>
    <property type="match status" value="1"/>
</dbReference>
<sequence length="253" mass="28620">MLNNIRIVLINTFHPGNIGAAARAMKNMGLSQLYLVEPRIYPDEEADARAAGAKDLLDSAVVVDTLDEAISDCQLVIGTSARNRTFDLPIFDAHDCARKVVGEAQQGKVAIIFGRETMGLHNSELQKCNYHVYIPANPDYPVLNVSAAIQLVCYEIWQAHLKNDFIPQEEPYPLTQDMERFYEHLESALHKTRFIIPQHQGKVLDKLRRYFNRSRPERTELNMLRGILASIDETVDKLSATPTEKQQDKGSDQ</sequence>
<feature type="domain" description="tRNA/rRNA methyltransferase SpoU type" evidence="6">
    <location>
        <begin position="5"/>
        <end position="154"/>
    </location>
</feature>
<gene>
    <name evidence="5 7" type="primary">trmJ</name>
    <name evidence="7" type="ORF">EH243_01755</name>
</gene>
<comment type="similarity">
    <text evidence="1">Belongs to the class IV-like SAM-binding methyltransferase superfamily. RNA methyltransferase TrmH family.</text>
</comment>
<dbReference type="FunFam" id="3.40.1280.10:FF:000006">
    <property type="entry name" value="Uncharacterized tRNA/rRNA methyltransferase HI_0380"/>
    <property type="match status" value="1"/>
</dbReference>
<dbReference type="GO" id="GO:0160206">
    <property type="term" value="F:tRNA (cytidine(32)/uridine(32)-2'-O)-methyltransferase activity"/>
    <property type="evidence" value="ECO:0007669"/>
    <property type="project" value="UniProtKB-EC"/>
</dbReference>
<dbReference type="EMBL" id="RQXW01000001">
    <property type="protein sequence ID" value="RTE67699.1"/>
    <property type="molecule type" value="Genomic_DNA"/>
</dbReference>
<evidence type="ECO:0000256" key="5">
    <source>
        <dbReference type="RuleBase" id="RU362024"/>
    </source>
</evidence>
<keyword evidence="8" id="KW-1185">Reference proteome</keyword>
<dbReference type="PANTHER" id="PTHR42786:SF2">
    <property type="entry name" value="TRNA (CYTIDINE_URIDINE-2'-O-)-METHYLTRANSFERASE TRMJ"/>
    <property type="match status" value="1"/>
</dbReference>
<proteinExistence type="inferred from homology"/>
<keyword evidence="5" id="KW-0819">tRNA processing</keyword>
<reference evidence="7 8" key="1">
    <citation type="submission" date="2018-11" db="EMBL/GenBank/DDBJ databases">
        <title>The draft genome sequence of Amphritea opalescens ANRC-JH13T.</title>
        <authorList>
            <person name="Fang Z."/>
            <person name="Zhang Y."/>
            <person name="Han X."/>
        </authorList>
    </citation>
    <scope>NUCLEOTIDE SEQUENCE [LARGE SCALE GENOMIC DNA]</scope>
    <source>
        <strain evidence="7 8">ANRC-JH13</strain>
    </source>
</reference>
<dbReference type="GO" id="GO:0002128">
    <property type="term" value="P:tRNA nucleoside ribose methylation"/>
    <property type="evidence" value="ECO:0007669"/>
    <property type="project" value="TreeGrafter"/>
</dbReference>
<keyword evidence="4 5" id="KW-0949">S-adenosyl-L-methionine</keyword>
<comment type="caution">
    <text evidence="7">The sequence shown here is derived from an EMBL/GenBank/DDBJ whole genome shotgun (WGS) entry which is preliminary data.</text>
</comment>
<dbReference type="InterPro" id="IPR029026">
    <property type="entry name" value="tRNA_m1G_MTases_N"/>
</dbReference>
<comment type="function">
    <text evidence="5">Catalyzes the formation of 2'O-methylated cytidine (Cm32) or 2'O-methylated uridine (Um32) at position 32 in tRNA.</text>
</comment>
<evidence type="ECO:0000313" key="8">
    <source>
        <dbReference type="Proteomes" id="UP000283087"/>
    </source>
</evidence>
<keyword evidence="2 5" id="KW-0489">Methyltransferase</keyword>
<evidence type="ECO:0000259" key="6">
    <source>
        <dbReference type="Pfam" id="PF00588"/>
    </source>
</evidence>
<organism evidence="7 8">
    <name type="scientific">Amphritea opalescens</name>
    <dbReference type="NCBI Taxonomy" id="2490544"/>
    <lineage>
        <taxon>Bacteria</taxon>
        <taxon>Pseudomonadati</taxon>
        <taxon>Pseudomonadota</taxon>
        <taxon>Gammaproteobacteria</taxon>
        <taxon>Oceanospirillales</taxon>
        <taxon>Oceanospirillaceae</taxon>
        <taxon>Amphritea</taxon>
    </lineage>
</organism>
<keyword evidence="5" id="KW-0963">Cytoplasm</keyword>
<dbReference type="InterPro" id="IPR004384">
    <property type="entry name" value="RNA_MeTrfase_TrmJ/LasT"/>
</dbReference>
<evidence type="ECO:0000256" key="3">
    <source>
        <dbReference type="ARBA" id="ARBA00022679"/>
    </source>
</evidence>
<dbReference type="Pfam" id="PF00588">
    <property type="entry name" value="SpoU_methylase"/>
    <property type="match status" value="1"/>
</dbReference>
<dbReference type="InterPro" id="IPR001537">
    <property type="entry name" value="SpoU_MeTrfase"/>
</dbReference>
<protein>
    <recommendedName>
        <fullName evidence="5">tRNA (cytidine/uridine-2'-O-)-methyltransferase TrmJ</fullName>
        <ecNumber evidence="5">2.1.1.200</ecNumber>
    </recommendedName>
    <alternativeName>
        <fullName evidence="5">tRNA (cytidine(32)/uridine(32)-2'-O)-methyltransferase</fullName>
    </alternativeName>
    <alternativeName>
        <fullName evidence="5">tRNA Cm32/Um32 methyltransferase</fullName>
    </alternativeName>
</protein>
<dbReference type="AlphaFoldDB" id="A0A430KW28"/>